<evidence type="ECO:0000313" key="3">
    <source>
        <dbReference type="EMBL" id="GBB91075.1"/>
    </source>
</evidence>
<name>A0A2Z6QNE2_9GLOM</name>
<sequence>MSAIFRRNISLIIFITFFSILISCPSIQTKDLVICNIVTNNLPDAAAIGTFADGKILFNIGNEDSLHLIKPDGTSDFINNTCKLMDSKGSCNYHLLNPNYVIITSKHTCKVIDLMGNIILKNFKYDKMSVSEKNDRFLIMKHKNNEFTEYNVNNIGRISKRISSLYFSNKRHKITEIFSLDNAWGIISTTKGDNSFFSIIEAQAKNKTLIVEELYDYDSTDTDTTKCITNNQINDIQYYCLYISSNDNTLKLLNISNLSLNNNSFNINTTDLTPDIGFDTDTYIHVIPNVGFLVEATAYLKTKYYIFNIFEINYFDQNNAFGELIVNNTYNNFLGSHIFTLPNKTIVRMIENHNSIKFVQNDLTSKIPKNNPYNNPHIKQVYPPNNESIAIGTDKLNITFLNPIDPTIATYISIYYINNTNNDESILRQKFLCTSPYCIISKDFYSLTIYLSNNTFNIPNASYYVEIDDKFIEYKYELIKIPGIKPRNWIIKTDGSYTKKVTTNSILGKLRLNSTGSDKFRNLSDAKKSVFFDNMTNELVRSIPIDYWRIKNVKYEDEIDMVSGATLTTFSFQIDPPKTHDINKNSSKEVLEDLNSLIRSQGFTSNLDINNYTGDIDKDYGFQKENDLLEEIELSLKNFIMDPRYKNKKGTNIIVFKVALIIIDLISDIRFILKNDLPELNLFIPSIIFLSFPFILNIFLAVIIFKFEMQISKNSEWFKHFIKPVAIVTVLSSGDIEILHIFDSNFGGFKIFSAKFSPKTLNLIFWGGALNIILENLPQLIIQIIYAISSSTYDIASLLTLIISILVFLVSVVECSYHLFMNNKNGNHVGIQSDCNDEKDIT</sequence>
<dbReference type="EMBL" id="BEXD01000913">
    <property type="protein sequence ID" value="GBB91075.1"/>
    <property type="molecule type" value="Genomic_DNA"/>
</dbReference>
<keyword evidence="1" id="KW-0812">Transmembrane</keyword>
<feature type="transmembrane region" description="Helical" evidence="1">
    <location>
        <begin position="795"/>
        <end position="820"/>
    </location>
</feature>
<evidence type="ECO:0008006" key="6">
    <source>
        <dbReference type="Google" id="ProtNLM"/>
    </source>
</evidence>
<protein>
    <recommendedName>
        <fullName evidence="6">SbsA Ig-like domain-containing protein</fullName>
    </recommendedName>
</protein>
<dbReference type="AlphaFoldDB" id="A0A2Z6QNE2"/>
<organism evidence="3 5">
    <name type="scientific">Rhizophagus clarus</name>
    <dbReference type="NCBI Taxonomy" id="94130"/>
    <lineage>
        <taxon>Eukaryota</taxon>
        <taxon>Fungi</taxon>
        <taxon>Fungi incertae sedis</taxon>
        <taxon>Mucoromycota</taxon>
        <taxon>Glomeromycotina</taxon>
        <taxon>Glomeromycetes</taxon>
        <taxon>Glomerales</taxon>
        <taxon>Glomeraceae</taxon>
        <taxon>Rhizophagus</taxon>
    </lineage>
</organism>
<evidence type="ECO:0000313" key="5">
    <source>
        <dbReference type="Proteomes" id="UP000247702"/>
    </source>
</evidence>
<feature type="signal peptide" evidence="2">
    <location>
        <begin position="1"/>
        <end position="29"/>
    </location>
</feature>
<keyword evidence="2" id="KW-0732">Signal</keyword>
<proteinExistence type="predicted"/>
<keyword evidence="5" id="KW-1185">Reference proteome</keyword>
<dbReference type="Proteomes" id="UP000247702">
    <property type="component" value="Unassembled WGS sequence"/>
</dbReference>
<evidence type="ECO:0000313" key="4">
    <source>
        <dbReference type="EMBL" id="GES92417.1"/>
    </source>
</evidence>
<comment type="caution">
    <text evidence="3">The sequence shown here is derived from an EMBL/GenBank/DDBJ whole genome shotgun (WGS) entry which is preliminary data.</text>
</comment>
<dbReference type="OrthoDB" id="2347594at2759"/>
<reference evidence="4" key="2">
    <citation type="submission" date="2019-10" db="EMBL/GenBank/DDBJ databases">
        <title>Conservation and host-specific expression of non-tandemly repeated heterogenous ribosome RNA gene in arbuscular mycorrhizal fungi.</title>
        <authorList>
            <person name="Maeda T."/>
            <person name="Kobayashi Y."/>
            <person name="Nakagawa T."/>
            <person name="Ezawa T."/>
            <person name="Yamaguchi K."/>
            <person name="Bino T."/>
            <person name="Nishimoto Y."/>
            <person name="Shigenobu S."/>
            <person name="Kawaguchi M."/>
        </authorList>
    </citation>
    <scope>NUCLEOTIDE SEQUENCE</scope>
    <source>
        <strain evidence="4">HR1</strain>
    </source>
</reference>
<dbReference type="STRING" id="94130.A0A2Z6QNE2"/>
<keyword evidence="1" id="KW-1133">Transmembrane helix</keyword>
<dbReference type="PROSITE" id="PS51257">
    <property type="entry name" value="PROKAR_LIPOPROTEIN"/>
    <property type="match status" value="1"/>
</dbReference>
<feature type="chain" id="PRO_5036060074" description="SbsA Ig-like domain-containing protein" evidence="2">
    <location>
        <begin position="30"/>
        <end position="842"/>
    </location>
</feature>
<keyword evidence="1" id="KW-0472">Membrane</keyword>
<feature type="transmembrane region" description="Helical" evidence="1">
    <location>
        <begin position="763"/>
        <end position="789"/>
    </location>
</feature>
<dbReference type="Proteomes" id="UP000615446">
    <property type="component" value="Unassembled WGS sequence"/>
</dbReference>
<reference evidence="3 5" key="1">
    <citation type="submission" date="2017-11" db="EMBL/GenBank/DDBJ databases">
        <title>The genome of Rhizophagus clarus HR1 reveals common genetic basis of auxotrophy among arbuscular mycorrhizal fungi.</title>
        <authorList>
            <person name="Kobayashi Y."/>
        </authorList>
    </citation>
    <scope>NUCLEOTIDE SEQUENCE [LARGE SCALE GENOMIC DNA]</scope>
    <source>
        <strain evidence="3 5">HR1</strain>
    </source>
</reference>
<accession>A0A2Z6QNE2</accession>
<gene>
    <name evidence="4" type="ORF">RCL2_001919400</name>
    <name evidence="3" type="ORF">RclHR1_01820004</name>
</gene>
<evidence type="ECO:0000256" key="2">
    <source>
        <dbReference type="SAM" id="SignalP"/>
    </source>
</evidence>
<evidence type="ECO:0000256" key="1">
    <source>
        <dbReference type="SAM" id="Phobius"/>
    </source>
</evidence>
<dbReference type="EMBL" id="BLAL01000215">
    <property type="protein sequence ID" value="GES92417.1"/>
    <property type="molecule type" value="Genomic_DNA"/>
</dbReference>
<feature type="transmembrane region" description="Helical" evidence="1">
    <location>
        <begin position="680"/>
        <end position="705"/>
    </location>
</feature>